<dbReference type="InterPro" id="IPR000792">
    <property type="entry name" value="Tscrpt_reg_LuxR_C"/>
</dbReference>
<evidence type="ECO:0000256" key="1">
    <source>
        <dbReference type="ARBA" id="ARBA00023015"/>
    </source>
</evidence>
<keyword evidence="6" id="KW-1185">Reference proteome</keyword>
<accession>A0A1G6HGM9</accession>
<dbReference type="SMART" id="SM00421">
    <property type="entry name" value="HTH_LUXR"/>
    <property type="match status" value="1"/>
</dbReference>
<name>A0A1G6HGM9_9ACTN</name>
<dbReference type="CDD" id="cd06170">
    <property type="entry name" value="LuxR_C_like"/>
    <property type="match status" value="1"/>
</dbReference>
<dbReference type="GO" id="GO:0003677">
    <property type="term" value="F:DNA binding"/>
    <property type="evidence" value="ECO:0007669"/>
    <property type="project" value="UniProtKB-KW"/>
</dbReference>
<dbReference type="InterPro" id="IPR036388">
    <property type="entry name" value="WH-like_DNA-bd_sf"/>
</dbReference>
<proteinExistence type="predicted"/>
<dbReference type="Gene3D" id="1.10.10.10">
    <property type="entry name" value="Winged helix-like DNA-binding domain superfamily/Winged helix DNA-binding domain"/>
    <property type="match status" value="1"/>
</dbReference>
<dbReference type="PANTHER" id="PTHR44688">
    <property type="entry name" value="DNA-BINDING TRANSCRIPTIONAL ACTIVATOR DEVR_DOSR"/>
    <property type="match status" value="1"/>
</dbReference>
<keyword evidence="3" id="KW-0804">Transcription</keyword>
<evidence type="ECO:0000256" key="2">
    <source>
        <dbReference type="ARBA" id="ARBA00023125"/>
    </source>
</evidence>
<evidence type="ECO:0000256" key="3">
    <source>
        <dbReference type="ARBA" id="ARBA00023163"/>
    </source>
</evidence>
<keyword evidence="1" id="KW-0805">Transcription regulation</keyword>
<organism evidence="5 6">
    <name type="scientific">Raineyella antarctica</name>
    <dbReference type="NCBI Taxonomy" id="1577474"/>
    <lineage>
        <taxon>Bacteria</taxon>
        <taxon>Bacillati</taxon>
        <taxon>Actinomycetota</taxon>
        <taxon>Actinomycetes</taxon>
        <taxon>Propionibacteriales</taxon>
        <taxon>Propionibacteriaceae</taxon>
        <taxon>Raineyella</taxon>
    </lineage>
</organism>
<reference evidence="5 6" key="1">
    <citation type="submission" date="2016-06" db="EMBL/GenBank/DDBJ databases">
        <authorList>
            <person name="Olsen C.W."/>
            <person name="Carey S."/>
            <person name="Hinshaw L."/>
            <person name="Karasin A.I."/>
        </authorList>
    </citation>
    <scope>NUCLEOTIDE SEQUENCE [LARGE SCALE GENOMIC DNA]</scope>
    <source>
        <strain evidence="5 6">LZ-22</strain>
    </source>
</reference>
<dbReference type="SUPFAM" id="SSF46894">
    <property type="entry name" value="C-terminal effector domain of the bipartite response regulators"/>
    <property type="match status" value="1"/>
</dbReference>
<sequence length="850" mass="90763">MISAFAWLNPDSDGTWSHEPLSAVDALLRAVLDERAGVVLVGTHEDRRRVIQTALDQMSASRPVYQLHGSTFASEMSYGSLSVLLARLDISPGASWHHTTKVLGEFLSPDGVEPAVVILSQTQLMDRDSVTVLAQLAQQRRVTLVVQCDRQLDLPSDFAALARAGSLQRIAVQPLTPAAARELLSGELGGPISRMATTVLWRYSAGHPGQLSEVAELCIESGKLRRVDGTWVMGSGPMPHGEGPGGHDIVLRRLPARRRALLEVLAARGPVQVSELIRAGDGAELDQLQSQGIVQIRSTPDGRVAVVQPMWRDRVLGALEPERQRELDALVQDRDTGLGHRLRLAEEHLATADAAGALALLAPELSGSGAAEATSDVDMPASVRARLAWAKVRALMASSDLSTALDTAEWSPDTDEHSLTVLLAVAASARGDLPAARRWLDVNEAFHRADLLDPQHPGLNGEAVRLRAEATRAEVLAFSDDQDGARRAATWVDHELAMFHRRGVLDDIMSSYDRAALAVSLLETRLKCGDLEACRHLAEAILTCRHGNPQAVLFAELVVVALELLSGQFEQAEDRASRLAVQGEAVGDRHATAVAQALAAYCRSTYDRADPQPGPDAAGADARATDVGPVVWGRLGWFTEVIRSLTVAADGAGDAAVARLAALADRARGEGLFVVELHALLGAVLLGSSDLAPRLQDVAARTQAAVSPPSAELAAAILADDTAMFCTALTRLASGGYTGWCHGGITPVVARLPPAEARRLAEAMAVQQDAGMERAPDAAPVWMEALTPREREIAQMVVEGLSNATVARRNGISVRTVEGHLYQIYAKLQVRGRDGLTRLAAQSAQLQAIE</sequence>
<feature type="domain" description="HTH luxR-type" evidence="4">
    <location>
        <begin position="779"/>
        <end position="844"/>
    </location>
</feature>
<dbReference type="AlphaFoldDB" id="A0A1G6HGM9"/>
<evidence type="ECO:0000313" key="6">
    <source>
        <dbReference type="Proteomes" id="UP000199086"/>
    </source>
</evidence>
<dbReference type="OrthoDB" id="9808843at2"/>
<dbReference type="STRING" id="1577474.GA0111570_11013"/>
<dbReference type="Pfam" id="PF00196">
    <property type="entry name" value="GerE"/>
    <property type="match status" value="1"/>
</dbReference>
<protein>
    <submittedName>
        <fullName evidence="5">Regulatory protein, luxR family</fullName>
    </submittedName>
</protein>
<dbReference type="EMBL" id="FMYF01000010">
    <property type="protein sequence ID" value="SDB93487.1"/>
    <property type="molecule type" value="Genomic_DNA"/>
</dbReference>
<keyword evidence="2" id="KW-0238">DNA-binding</keyword>
<dbReference type="GO" id="GO:0006355">
    <property type="term" value="P:regulation of DNA-templated transcription"/>
    <property type="evidence" value="ECO:0007669"/>
    <property type="project" value="InterPro"/>
</dbReference>
<evidence type="ECO:0000259" key="4">
    <source>
        <dbReference type="PROSITE" id="PS50043"/>
    </source>
</evidence>
<gene>
    <name evidence="5" type="ORF">GA0111570_11013</name>
</gene>
<dbReference type="PRINTS" id="PR00038">
    <property type="entry name" value="HTHLUXR"/>
</dbReference>
<dbReference type="PANTHER" id="PTHR44688:SF16">
    <property type="entry name" value="DNA-BINDING TRANSCRIPTIONAL ACTIVATOR DEVR_DOSR"/>
    <property type="match status" value="1"/>
</dbReference>
<dbReference type="PROSITE" id="PS50043">
    <property type="entry name" value="HTH_LUXR_2"/>
    <property type="match status" value="1"/>
</dbReference>
<dbReference type="InterPro" id="IPR016032">
    <property type="entry name" value="Sig_transdc_resp-reg_C-effctor"/>
</dbReference>
<dbReference type="Proteomes" id="UP000199086">
    <property type="component" value="Unassembled WGS sequence"/>
</dbReference>
<evidence type="ECO:0000313" key="5">
    <source>
        <dbReference type="EMBL" id="SDB93487.1"/>
    </source>
</evidence>